<dbReference type="InterPro" id="IPR025961">
    <property type="entry name" value="Metal_resist"/>
</dbReference>
<name>A0A6L8VHW0_9RHOB</name>
<dbReference type="AlphaFoldDB" id="A0A6L8VHW0"/>
<feature type="region of interest" description="Disordered" evidence="1">
    <location>
        <begin position="154"/>
        <end position="174"/>
    </location>
</feature>
<comment type="caution">
    <text evidence="2">The sequence shown here is derived from an EMBL/GenBank/DDBJ whole genome shotgun (WGS) entry which is preliminary data.</text>
</comment>
<feature type="compositionally biased region" description="Basic and acidic residues" evidence="1">
    <location>
        <begin position="165"/>
        <end position="174"/>
    </location>
</feature>
<dbReference type="Proteomes" id="UP000477083">
    <property type="component" value="Unassembled WGS sequence"/>
</dbReference>
<evidence type="ECO:0000256" key="1">
    <source>
        <dbReference type="SAM" id="MobiDB-lite"/>
    </source>
</evidence>
<keyword evidence="3" id="KW-1185">Reference proteome</keyword>
<gene>
    <name evidence="2" type="ORF">GS660_12785</name>
</gene>
<accession>A0A6L8VHW0</accession>
<organism evidence="2 3">
    <name type="scientific">Frigidibacter albus</name>
    <dbReference type="NCBI Taxonomy" id="1465486"/>
    <lineage>
        <taxon>Bacteria</taxon>
        <taxon>Pseudomonadati</taxon>
        <taxon>Pseudomonadota</taxon>
        <taxon>Alphaproteobacteria</taxon>
        <taxon>Rhodobacterales</taxon>
        <taxon>Paracoccaceae</taxon>
        <taxon>Frigidibacter</taxon>
    </lineage>
</organism>
<dbReference type="EMBL" id="WWNR01000007">
    <property type="protein sequence ID" value="MZQ89967.1"/>
    <property type="molecule type" value="Genomic_DNA"/>
</dbReference>
<dbReference type="Pfam" id="PF13801">
    <property type="entry name" value="Metal_resist"/>
    <property type="match status" value="1"/>
</dbReference>
<proteinExistence type="predicted"/>
<sequence length="174" mass="18994">MTTPSQPAAAPRSPRWMRIVLVLSLALNLAGVGMVAGAVLGHSKKPPRPPMVSDLGFGPYTDALSAEDRRALRSAFVERAPDFRDLRRVMRGDFDRLLAILRTEPYDAAAAAAVIAAQRDRARQGFELGQDLLVERLGAMTAAERAAFADRLERVLSRPPGHGGRRPDAEKRED</sequence>
<protein>
    <submittedName>
        <fullName evidence="2">Periplasmic heavy metal sensor</fullName>
    </submittedName>
</protein>
<evidence type="ECO:0000313" key="2">
    <source>
        <dbReference type="EMBL" id="MZQ89967.1"/>
    </source>
</evidence>
<dbReference type="OrthoDB" id="7876971at2"/>
<evidence type="ECO:0000313" key="3">
    <source>
        <dbReference type="Proteomes" id="UP000477083"/>
    </source>
</evidence>
<dbReference type="RefSeq" id="WP_161347062.1">
    <property type="nucleotide sequence ID" value="NZ_BMGW01000007.1"/>
</dbReference>
<reference evidence="2 3" key="1">
    <citation type="submission" date="2020-01" db="EMBL/GenBank/DDBJ databases">
        <title>Frigidibacter albus SP32T (=CGMCC 1.13995T).</title>
        <authorList>
            <person name="Liao X."/>
        </authorList>
    </citation>
    <scope>NUCLEOTIDE SEQUENCE [LARGE SCALE GENOMIC DNA]</scope>
    <source>
        <strain evidence="2 3">SP32</strain>
    </source>
</reference>